<dbReference type="Gene3D" id="1.10.10.60">
    <property type="entry name" value="Homeodomain-like"/>
    <property type="match status" value="2"/>
</dbReference>
<keyword evidence="5" id="KW-0804">Transcription</keyword>
<evidence type="ECO:0000313" key="9">
    <source>
        <dbReference type="EMBL" id="KAB1218632.1"/>
    </source>
</evidence>
<dbReference type="AlphaFoldDB" id="A0A6A1W087"/>
<comment type="subcellular location">
    <subcellularLocation>
        <location evidence="1">Nucleus</location>
    </subcellularLocation>
</comment>
<sequence length="284" mass="32020">MGQHSCCNKQKVKRGLWSPEEDEKLITYISANGHGNWSSVPRLAGLQRCGKSCRLRWINYLRPDLKRGSFSTEEEAVIIRLHSILGNRWSRIAKHLPGRTDNEVKNFWNTSIKKKLLAHDAVPSLATFHVLDCYNGTEDGFSPPNTNPNLVPNFRRDQLHLPSPLTMLRGVDHGDLILERNNFSRTWLHFPPIIPPLSDPFSNNWSQGYDQHYQLDPNQHDQNFIMGATPQDSHGLMNPSLTGPPYDTNAIPAPEMPELYEIIIGGVNLVACAPPSPEAHKPSN</sequence>
<evidence type="ECO:0000256" key="1">
    <source>
        <dbReference type="ARBA" id="ARBA00004123"/>
    </source>
</evidence>
<feature type="domain" description="Myb-like" evidence="7">
    <location>
        <begin position="9"/>
        <end position="61"/>
    </location>
</feature>
<evidence type="ECO:0000256" key="5">
    <source>
        <dbReference type="ARBA" id="ARBA00023163"/>
    </source>
</evidence>
<accession>A0A6A1W087</accession>
<name>A0A6A1W087_9ROSI</name>
<keyword evidence="3" id="KW-0805">Transcription regulation</keyword>
<dbReference type="InterPro" id="IPR009057">
    <property type="entry name" value="Homeodomain-like_sf"/>
</dbReference>
<dbReference type="GO" id="GO:0005634">
    <property type="term" value="C:nucleus"/>
    <property type="evidence" value="ECO:0007669"/>
    <property type="project" value="UniProtKB-SubCell"/>
</dbReference>
<comment type="caution">
    <text evidence="9">The sequence shown here is derived from an EMBL/GenBank/DDBJ whole genome shotgun (WGS) entry which is preliminary data.</text>
</comment>
<evidence type="ECO:0000256" key="3">
    <source>
        <dbReference type="ARBA" id="ARBA00023015"/>
    </source>
</evidence>
<dbReference type="InterPro" id="IPR001005">
    <property type="entry name" value="SANT/Myb"/>
</dbReference>
<dbReference type="SUPFAM" id="SSF46689">
    <property type="entry name" value="Homeodomain-like"/>
    <property type="match status" value="1"/>
</dbReference>
<dbReference type="PANTHER" id="PTHR47997">
    <property type="entry name" value="MYB DOMAIN PROTEIN 55"/>
    <property type="match status" value="1"/>
</dbReference>
<gene>
    <name evidence="9" type="ORF">CJ030_MR3G026512</name>
</gene>
<keyword evidence="4" id="KW-0238">DNA-binding</keyword>
<feature type="domain" description="HTH myb-type" evidence="8">
    <location>
        <begin position="62"/>
        <end position="116"/>
    </location>
</feature>
<dbReference type="CDD" id="cd00167">
    <property type="entry name" value="SANT"/>
    <property type="match status" value="2"/>
</dbReference>
<feature type="domain" description="HTH myb-type" evidence="8">
    <location>
        <begin position="9"/>
        <end position="61"/>
    </location>
</feature>
<evidence type="ECO:0000256" key="4">
    <source>
        <dbReference type="ARBA" id="ARBA00023125"/>
    </source>
</evidence>
<dbReference type="EMBL" id="RXIC02000021">
    <property type="protein sequence ID" value="KAB1218632.1"/>
    <property type="molecule type" value="Genomic_DNA"/>
</dbReference>
<keyword evidence="10" id="KW-1185">Reference proteome</keyword>
<reference evidence="9 10" key="1">
    <citation type="journal article" date="2019" name="Plant Biotechnol. J.">
        <title>The red bayberry genome and genetic basis of sex determination.</title>
        <authorList>
            <person name="Jia H.M."/>
            <person name="Jia H.J."/>
            <person name="Cai Q.L."/>
            <person name="Wang Y."/>
            <person name="Zhao H.B."/>
            <person name="Yang W.F."/>
            <person name="Wang G.Y."/>
            <person name="Li Y.H."/>
            <person name="Zhan D.L."/>
            <person name="Shen Y.T."/>
            <person name="Niu Q.F."/>
            <person name="Chang L."/>
            <person name="Qiu J."/>
            <person name="Zhao L."/>
            <person name="Xie H.B."/>
            <person name="Fu W.Y."/>
            <person name="Jin J."/>
            <person name="Li X.W."/>
            <person name="Jiao Y."/>
            <person name="Zhou C.C."/>
            <person name="Tu T."/>
            <person name="Chai C.Y."/>
            <person name="Gao J.L."/>
            <person name="Fan L.J."/>
            <person name="van de Weg E."/>
            <person name="Wang J.Y."/>
            <person name="Gao Z.S."/>
        </authorList>
    </citation>
    <scope>NUCLEOTIDE SEQUENCE [LARGE SCALE GENOMIC DNA]</scope>
    <source>
        <tissue evidence="9">Leaves</tissue>
    </source>
</reference>
<evidence type="ECO:0000313" key="10">
    <source>
        <dbReference type="Proteomes" id="UP000516437"/>
    </source>
</evidence>
<organism evidence="9 10">
    <name type="scientific">Morella rubra</name>
    <name type="common">Chinese bayberry</name>
    <dbReference type="NCBI Taxonomy" id="262757"/>
    <lineage>
        <taxon>Eukaryota</taxon>
        <taxon>Viridiplantae</taxon>
        <taxon>Streptophyta</taxon>
        <taxon>Embryophyta</taxon>
        <taxon>Tracheophyta</taxon>
        <taxon>Spermatophyta</taxon>
        <taxon>Magnoliopsida</taxon>
        <taxon>eudicotyledons</taxon>
        <taxon>Gunneridae</taxon>
        <taxon>Pentapetalae</taxon>
        <taxon>rosids</taxon>
        <taxon>fabids</taxon>
        <taxon>Fagales</taxon>
        <taxon>Myricaceae</taxon>
        <taxon>Morella</taxon>
    </lineage>
</organism>
<feature type="domain" description="Myb-like" evidence="7">
    <location>
        <begin position="62"/>
        <end position="112"/>
    </location>
</feature>
<dbReference type="GO" id="GO:0003677">
    <property type="term" value="F:DNA binding"/>
    <property type="evidence" value="ECO:0007669"/>
    <property type="project" value="UniProtKB-KW"/>
</dbReference>
<dbReference type="PANTHER" id="PTHR47997:SF87">
    <property type="entry name" value="TRANSCRIPTION FACTOR MYB26"/>
    <property type="match status" value="1"/>
</dbReference>
<evidence type="ECO:0000259" key="8">
    <source>
        <dbReference type="PROSITE" id="PS51294"/>
    </source>
</evidence>
<dbReference type="PROSITE" id="PS50090">
    <property type="entry name" value="MYB_LIKE"/>
    <property type="match status" value="2"/>
</dbReference>
<proteinExistence type="predicted"/>
<dbReference type="PROSITE" id="PS51294">
    <property type="entry name" value="HTH_MYB"/>
    <property type="match status" value="2"/>
</dbReference>
<dbReference type="InterPro" id="IPR051953">
    <property type="entry name" value="Plant_SW-associated_TFs"/>
</dbReference>
<dbReference type="OrthoDB" id="2143914at2759"/>
<dbReference type="Proteomes" id="UP000516437">
    <property type="component" value="Chromosome 3"/>
</dbReference>
<evidence type="ECO:0000256" key="6">
    <source>
        <dbReference type="ARBA" id="ARBA00023242"/>
    </source>
</evidence>
<dbReference type="SMART" id="SM00717">
    <property type="entry name" value="SANT"/>
    <property type="match status" value="2"/>
</dbReference>
<protein>
    <submittedName>
        <fullName evidence="9">Transcription factor MYB86</fullName>
    </submittedName>
</protein>
<keyword evidence="2" id="KW-0677">Repeat</keyword>
<evidence type="ECO:0000256" key="2">
    <source>
        <dbReference type="ARBA" id="ARBA00022737"/>
    </source>
</evidence>
<keyword evidence="6" id="KW-0539">Nucleus</keyword>
<dbReference type="FunFam" id="1.10.10.60:FF:000185">
    <property type="entry name" value="MYB transcription factor"/>
    <property type="match status" value="1"/>
</dbReference>
<dbReference type="InterPro" id="IPR017930">
    <property type="entry name" value="Myb_dom"/>
</dbReference>
<evidence type="ECO:0000259" key="7">
    <source>
        <dbReference type="PROSITE" id="PS50090"/>
    </source>
</evidence>
<dbReference type="FunFam" id="1.10.10.60:FF:000140">
    <property type="entry name" value="Myb transcription factor"/>
    <property type="match status" value="1"/>
</dbReference>
<dbReference type="Pfam" id="PF00249">
    <property type="entry name" value="Myb_DNA-binding"/>
    <property type="match status" value="2"/>
</dbReference>